<name>A0ABU9J447_9GAMM</name>
<sequence length="347" mass="37650">MKPNAPPRTLTAPLSALSFLPILAAVLAALLAGCAAYPGLDRPSMHEDRAAVLRERLLDGRSGDVMIVAHRACWAEGPPENSLDAIASCIRMGVEMVEIDVAITRDGVPVLMHDPTLDRTTDGAGRVEDRTLAEIKALRLRRAAGGTAAPLTEERIPTLEQALRIAKGKILINLDVKGELFGQAFAVVERVGVADQILMKMDAFPEDSELLQAAFLHKTMFMPIIRECGIHPVPAKCSPRLSDIVPRYDALAPVAYELVFADLAWLGEGREAMREGAGRIWVNTLNPYLAAGVTDEKALQDPDANWGKVLDMGANMIQTDQPRTLIAYLESRKGLPARQPAERGDGR</sequence>
<dbReference type="Pfam" id="PF16387">
    <property type="entry name" value="DUF4996"/>
    <property type="match status" value="1"/>
</dbReference>
<organism evidence="2 3">
    <name type="scientific">Pseudoxanthomonas putridarboris</name>
    <dbReference type="NCBI Taxonomy" id="752605"/>
    <lineage>
        <taxon>Bacteria</taxon>
        <taxon>Pseudomonadati</taxon>
        <taxon>Pseudomonadota</taxon>
        <taxon>Gammaproteobacteria</taxon>
        <taxon>Lysobacterales</taxon>
        <taxon>Lysobacteraceae</taxon>
        <taxon>Pseudoxanthomonas</taxon>
    </lineage>
</organism>
<dbReference type="EMBL" id="JBBWWT010000006">
    <property type="protein sequence ID" value="MEL1265367.1"/>
    <property type="molecule type" value="Genomic_DNA"/>
</dbReference>
<accession>A0ABU9J447</accession>
<dbReference type="SUPFAM" id="SSF51695">
    <property type="entry name" value="PLC-like phosphodiesterases"/>
    <property type="match status" value="1"/>
</dbReference>
<dbReference type="InterPro" id="IPR030395">
    <property type="entry name" value="GP_PDE_dom"/>
</dbReference>
<keyword evidence="3" id="KW-1185">Reference proteome</keyword>
<dbReference type="Pfam" id="PF03009">
    <property type="entry name" value="GDPD"/>
    <property type="match status" value="1"/>
</dbReference>
<dbReference type="PROSITE" id="PS51257">
    <property type="entry name" value="PROKAR_LIPOPROTEIN"/>
    <property type="match status" value="1"/>
</dbReference>
<protein>
    <submittedName>
        <fullName evidence="2">Glycerophosphodiester phosphodiesterase family protein</fullName>
    </submittedName>
</protein>
<dbReference type="Gene3D" id="3.20.20.190">
    <property type="entry name" value="Phosphatidylinositol (PI) phosphodiesterase"/>
    <property type="match status" value="1"/>
</dbReference>
<dbReference type="InterPro" id="IPR032160">
    <property type="entry name" value="DUF4996"/>
</dbReference>
<comment type="caution">
    <text evidence="2">The sequence shown here is derived from an EMBL/GenBank/DDBJ whole genome shotgun (WGS) entry which is preliminary data.</text>
</comment>
<dbReference type="CDD" id="cd08566">
    <property type="entry name" value="GDPD_AtGDE_like"/>
    <property type="match status" value="1"/>
</dbReference>
<evidence type="ECO:0000313" key="3">
    <source>
        <dbReference type="Proteomes" id="UP001459204"/>
    </source>
</evidence>
<gene>
    <name evidence="2" type="ORF">AAD027_13470</name>
</gene>
<dbReference type="PANTHER" id="PTHR46320:SF1">
    <property type="entry name" value="GLYCEROPHOSPHODIESTER PHOSPHODIESTERASE 1"/>
    <property type="match status" value="1"/>
</dbReference>
<feature type="domain" description="GP-PDE" evidence="1">
    <location>
        <begin position="65"/>
        <end position="329"/>
    </location>
</feature>
<dbReference type="PROSITE" id="PS50007">
    <property type="entry name" value="PIPLC_X_DOMAIN"/>
    <property type="match status" value="1"/>
</dbReference>
<reference evidence="2 3" key="1">
    <citation type="submission" date="2024-04" db="EMBL/GenBank/DDBJ databases">
        <title>Draft genome sequence of Pseudoxanthomonas putridarboris WD12.</title>
        <authorList>
            <person name="Oh J."/>
        </authorList>
    </citation>
    <scope>NUCLEOTIDE SEQUENCE [LARGE SCALE GENOMIC DNA]</scope>
    <source>
        <strain evidence="2 3">WD12</strain>
    </source>
</reference>
<dbReference type="PROSITE" id="PS51704">
    <property type="entry name" value="GP_PDE"/>
    <property type="match status" value="1"/>
</dbReference>
<evidence type="ECO:0000313" key="2">
    <source>
        <dbReference type="EMBL" id="MEL1265367.1"/>
    </source>
</evidence>
<dbReference type="InterPro" id="IPR017946">
    <property type="entry name" value="PLC-like_Pdiesterase_TIM-brl"/>
</dbReference>
<proteinExistence type="predicted"/>
<dbReference type="PANTHER" id="PTHR46320">
    <property type="entry name" value="GLYCEROPHOSPHODIESTER PHOSPHODIESTERASE 1"/>
    <property type="match status" value="1"/>
</dbReference>
<evidence type="ECO:0000259" key="1">
    <source>
        <dbReference type="PROSITE" id="PS51704"/>
    </source>
</evidence>
<dbReference type="RefSeq" id="WP_341726542.1">
    <property type="nucleotide sequence ID" value="NZ_JBBWWT010000006.1"/>
</dbReference>
<dbReference type="Proteomes" id="UP001459204">
    <property type="component" value="Unassembled WGS sequence"/>
</dbReference>